<dbReference type="Proteomes" id="UP000799771">
    <property type="component" value="Unassembled WGS sequence"/>
</dbReference>
<protein>
    <submittedName>
        <fullName evidence="1">Uncharacterized protein</fullName>
    </submittedName>
</protein>
<dbReference type="OrthoDB" id="5357734at2759"/>
<reference evidence="1" key="1">
    <citation type="journal article" date="2020" name="Stud. Mycol.">
        <title>101 Dothideomycetes genomes: a test case for predicting lifestyles and emergence of pathogens.</title>
        <authorList>
            <person name="Haridas S."/>
            <person name="Albert R."/>
            <person name="Binder M."/>
            <person name="Bloem J."/>
            <person name="Labutti K."/>
            <person name="Salamov A."/>
            <person name="Andreopoulos B."/>
            <person name="Baker S."/>
            <person name="Barry K."/>
            <person name="Bills G."/>
            <person name="Bluhm B."/>
            <person name="Cannon C."/>
            <person name="Castanera R."/>
            <person name="Culley D."/>
            <person name="Daum C."/>
            <person name="Ezra D."/>
            <person name="Gonzalez J."/>
            <person name="Henrissat B."/>
            <person name="Kuo A."/>
            <person name="Liang C."/>
            <person name="Lipzen A."/>
            <person name="Lutzoni F."/>
            <person name="Magnuson J."/>
            <person name="Mondo S."/>
            <person name="Nolan M."/>
            <person name="Ohm R."/>
            <person name="Pangilinan J."/>
            <person name="Park H.-J."/>
            <person name="Ramirez L."/>
            <person name="Alfaro M."/>
            <person name="Sun H."/>
            <person name="Tritt A."/>
            <person name="Yoshinaga Y."/>
            <person name="Zwiers L.-H."/>
            <person name="Turgeon B."/>
            <person name="Goodwin S."/>
            <person name="Spatafora J."/>
            <person name="Crous P."/>
            <person name="Grigoriev I."/>
        </authorList>
    </citation>
    <scope>NUCLEOTIDE SEQUENCE</scope>
    <source>
        <strain evidence="1">CBS 119687</strain>
    </source>
</reference>
<keyword evidence="2" id="KW-1185">Reference proteome</keyword>
<evidence type="ECO:0000313" key="2">
    <source>
        <dbReference type="Proteomes" id="UP000799771"/>
    </source>
</evidence>
<dbReference type="EMBL" id="ML977503">
    <property type="protein sequence ID" value="KAF2130904.1"/>
    <property type="molecule type" value="Genomic_DNA"/>
</dbReference>
<evidence type="ECO:0000313" key="1">
    <source>
        <dbReference type="EMBL" id="KAF2130904.1"/>
    </source>
</evidence>
<dbReference type="RefSeq" id="XP_033525291.1">
    <property type="nucleotide sequence ID" value="XM_033662542.1"/>
</dbReference>
<dbReference type="GeneID" id="54402974"/>
<dbReference type="AlphaFoldDB" id="A0A6A6AJ24"/>
<gene>
    <name evidence="1" type="ORF">P153DRAFT_206499</name>
</gene>
<name>A0A6A6AJ24_9PLEO</name>
<sequence length="180" mass="19371">MAICSVVANALLAYALAHGLVISFWRTALRGHTLAELNQNWLCGHSLQHALIGGFRVGGRITALACILSVVSLLRGPLNQRASHIESNILYNTSGTIPITVAQQLTEGYTGIARDSRAPIMEISRLTPDFAQVMQEYSERSNISIDTQDGSCGDSCTAFVKVLGPSGQKPVLKYSNSKLI</sequence>
<dbReference type="Pfam" id="PF11374">
    <property type="entry name" value="DUF3176"/>
    <property type="match status" value="1"/>
</dbReference>
<organism evidence="1 2">
    <name type="scientific">Dothidotthia symphoricarpi CBS 119687</name>
    <dbReference type="NCBI Taxonomy" id="1392245"/>
    <lineage>
        <taxon>Eukaryota</taxon>
        <taxon>Fungi</taxon>
        <taxon>Dikarya</taxon>
        <taxon>Ascomycota</taxon>
        <taxon>Pezizomycotina</taxon>
        <taxon>Dothideomycetes</taxon>
        <taxon>Pleosporomycetidae</taxon>
        <taxon>Pleosporales</taxon>
        <taxon>Dothidotthiaceae</taxon>
        <taxon>Dothidotthia</taxon>
    </lineage>
</organism>
<dbReference type="PANTHER" id="PTHR37576:SF2">
    <property type="entry name" value="DEFECT AT LOW TEMPERATURE PROTEIN 1"/>
    <property type="match status" value="1"/>
</dbReference>
<dbReference type="InterPro" id="IPR021514">
    <property type="entry name" value="DUF3176"/>
</dbReference>
<proteinExistence type="predicted"/>
<dbReference type="PANTHER" id="PTHR37576">
    <property type="entry name" value="DEFECT AT LOW TEMPERATURE PROTEIN 1"/>
    <property type="match status" value="1"/>
</dbReference>
<accession>A0A6A6AJ24</accession>